<dbReference type="GO" id="GO:0016020">
    <property type="term" value="C:membrane"/>
    <property type="evidence" value="ECO:0007669"/>
    <property type="project" value="InterPro"/>
</dbReference>
<organism evidence="3 4">
    <name type="scientific">Myroides marinus</name>
    <dbReference type="NCBI Taxonomy" id="703342"/>
    <lineage>
        <taxon>Bacteria</taxon>
        <taxon>Pseudomonadati</taxon>
        <taxon>Bacteroidota</taxon>
        <taxon>Flavobacteriia</taxon>
        <taxon>Flavobacteriales</taxon>
        <taxon>Flavobacteriaceae</taxon>
        <taxon>Myroides</taxon>
    </lineage>
</organism>
<comment type="caution">
    <text evidence="3">The sequence shown here is derived from an EMBL/GenBank/DDBJ whole genome shotgun (WGS) entry which is preliminary data.</text>
</comment>
<dbReference type="PANTHER" id="PTHR22911">
    <property type="entry name" value="ACYL-MALONYL CONDENSING ENZYME-RELATED"/>
    <property type="match status" value="1"/>
</dbReference>
<dbReference type="InterPro" id="IPR037185">
    <property type="entry name" value="EmrE-like"/>
</dbReference>
<feature type="domain" description="EamA" evidence="2">
    <location>
        <begin position="7"/>
        <end position="134"/>
    </location>
</feature>
<gene>
    <name evidence="3" type="ORF">AV926_06455</name>
</gene>
<dbReference type="SUPFAM" id="SSF103481">
    <property type="entry name" value="Multidrug resistance efflux transporter EmrE"/>
    <property type="match status" value="2"/>
</dbReference>
<keyword evidence="1" id="KW-0472">Membrane</keyword>
<evidence type="ECO:0000313" key="3">
    <source>
        <dbReference type="EMBL" id="KZE82744.1"/>
    </source>
</evidence>
<feature type="transmembrane region" description="Helical" evidence="1">
    <location>
        <begin position="31"/>
        <end position="51"/>
    </location>
</feature>
<dbReference type="RefSeq" id="WP_038987236.1">
    <property type="nucleotide sequence ID" value="NZ_JACAJT010000018.1"/>
</dbReference>
<keyword evidence="1" id="KW-1133">Transmembrane helix</keyword>
<dbReference type="PANTHER" id="PTHR22911:SF76">
    <property type="entry name" value="EAMA DOMAIN-CONTAINING PROTEIN"/>
    <property type="match status" value="1"/>
</dbReference>
<feature type="domain" description="EamA" evidence="2">
    <location>
        <begin position="151"/>
        <end position="280"/>
    </location>
</feature>
<dbReference type="EMBL" id="LQNU01000043">
    <property type="protein sequence ID" value="KZE82744.1"/>
    <property type="molecule type" value="Genomic_DNA"/>
</dbReference>
<feature type="transmembrane region" description="Helical" evidence="1">
    <location>
        <begin position="89"/>
        <end position="111"/>
    </location>
</feature>
<feature type="transmembrane region" description="Helical" evidence="1">
    <location>
        <begin position="146"/>
        <end position="165"/>
    </location>
</feature>
<evidence type="ECO:0000256" key="1">
    <source>
        <dbReference type="SAM" id="Phobius"/>
    </source>
</evidence>
<feature type="transmembrane region" description="Helical" evidence="1">
    <location>
        <begin position="7"/>
        <end position="25"/>
    </location>
</feature>
<evidence type="ECO:0000259" key="2">
    <source>
        <dbReference type="Pfam" id="PF00892"/>
    </source>
</evidence>
<accession>A0A161SAP6</accession>
<feature type="transmembrane region" description="Helical" evidence="1">
    <location>
        <begin position="177"/>
        <end position="196"/>
    </location>
</feature>
<proteinExistence type="predicted"/>
<sequence length="291" mass="31648">MANKPRIALFIGIICISIFPVIVKLNLTPSLISAFYRMAIAAVFVVPYAIFTKQMKLYDTKTMILIVLCGIFFGSDIAVWNYAIQGSSATQATLLTNLAPVWVGVGSYLFLSTKPTSNFWIGTVFAITGMVVLIGVDVFLDLSFDLPFACGILSGILYACYILMSKKVLSSVRVIPFMTYSLLVSSVFLGVVNIFAGSPFTGWSNAGWTTLIIQGIICQLLAWLLISYSTQHMRATRVSLSLLSQALLAAILAWVFLDEKITLQMIVGGVIILLGIGITFIEKPIIGKSKG</sequence>
<protein>
    <recommendedName>
        <fullName evidence="2">EamA domain-containing protein</fullName>
    </recommendedName>
</protein>
<dbReference type="OrthoDB" id="1523209at2"/>
<name>A0A161SAP6_9FLAO</name>
<reference evidence="3 4" key="1">
    <citation type="submission" date="2016-01" db="EMBL/GenBank/DDBJ databases">
        <title>Whole genome sequencing of Myroides marinus L41.</title>
        <authorList>
            <person name="Hong K.W."/>
        </authorList>
    </citation>
    <scope>NUCLEOTIDE SEQUENCE [LARGE SCALE GENOMIC DNA]</scope>
    <source>
        <strain evidence="3 4">L41</strain>
    </source>
</reference>
<dbReference type="Pfam" id="PF00892">
    <property type="entry name" value="EamA"/>
    <property type="match status" value="2"/>
</dbReference>
<keyword evidence="4" id="KW-1185">Reference proteome</keyword>
<dbReference type="InterPro" id="IPR000620">
    <property type="entry name" value="EamA_dom"/>
</dbReference>
<feature type="transmembrane region" description="Helical" evidence="1">
    <location>
        <begin position="63"/>
        <end position="83"/>
    </location>
</feature>
<feature type="transmembrane region" description="Helical" evidence="1">
    <location>
        <begin position="118"/>
        <end position="140"/>
    </location>
</feature>
<keyword evidence="1" id="KW-0812">Transmembrane</keyword>
<feature type="transmembrane region" description="Helical" evidence="1">
    <location>
        <begin position="208"/>
        <end position="226"/>
    </location>
</feature>
<dbReference type="AlphaFoldDB" id="A0A161SAP6"/>
<feature type="transmembrane region" description="Helical" evidence="1">
    <location>
        <begin position="263"/>
        <end position="281"/>
    </location>
</feature>
<feature type="transmembrane region" description="Helical" evidence="1">
    <location>
        <begin position="238"/>
        <end position="257"/>
    </location>
</feature>
<dbReference type="Proteomes" id="UP000076630">
    <property type="component" value="Unassembled WGS sequence"/>
</dbReference>
<evidence type="ECO:0000313" key="4">
    <source>
        <dbReference type="Proteomes" id="UP000076630"/>
    </source>
</evidence>